<comment type="caution">
    <text evidence="4">The sequence shown here is derived from an EMBL/GenBank/DDBJ whole genome shotgun (WGS) entry which is preliminary data.</text>
</comment>
<dbReference type="Pfam" id="PF00486">
    <property type="entry name" value="Trans_reg_C"/>
    <property type="match status" value="1"/>
</dbReference>
<dbReference type="SMART" id="SM00862">
    <property type="entry name" value="Trans_reg_C"/>
    <property type="match status" value="1"/>
</dbReference>
<dbReference type="SUPFAM" id="SSF46894">
    <property type="entry name" value="C-terminal effector domain of the bipartite response regulators"/>
    <property type="match status" value="1"/>
</dbReference>
<sequence>MHEFQDSNEFLERLAENHEFDVLVMTVKRHSEWLGVSGICRAKDVPVLLCLDEMQWRSLPRNADFFGASVIGIARLSGEELEWRIEALLHRSGFRAVRSDAEREVSWGDYRFVMDGRHVVIHKNLEIQLQPLQFDLAMALFGNIGHVVSRELLMGSLWNGSTQSSRSRALDVCVARLRTRLALRKENGFLLVPVYGRGYQLLAAASADAVSAEAGPQALVHGNAAVESDAPVMQAVNGGS</sequence>
<dbReference type="Gene3D" id="1.10.10.10">
    <property type="entry name" value="Winged helix-like DNA-binding domain superfamily/Winged helix DNA-binding domain"/>
    <property type="match status" value="1"/>
</dbReference>
<dbReference type="PROSITE" id="PS51755">
    <property type="entry name" value="OMPR_PHOB"/>
    <property type="match status" value="1"/>
</dbReference>
<evidence type="ECO:0000313" key="5">
    <source>
        <dbReference type="Proteomes" id="UP000077852"/>
    </source>
</evidence>
<keyword evidence="1 2" id="KW-0238">DNA-binding</keyword>
<dbReference type="RefSeq" id="WP_172839880.1">
    <property type="nucleotide sequence ID" value="NZ_LVHG01000056.1"/>
</dbReference>
<reference evidence="4 5" key="1">
    <citation type="submission" date="2016-03" db="EMBL/GenBank/DDBJ databases">
        <title>Genome sequence of Variovorax paradoxus KB5.</title>
        <authorList>
            <person name="Jeong H."/>
            <person name="Hong C.E."/>
            <person name="Jo S.H."/>
            <person name="Park J.M."/>
        </authorList>
    </citation>
    <scope>NUCLEOTIDE SEQUENCE [LARGE SCALE GENOMIC DNA]</scope>
    <source>
        <strain evidence="4 5">KB5</strain>
    </source>
</reference>
<dbReference type="InterPro" id="IPR001867">
    <property type="entry name" value="OmpR/PhoB-type_DNA-bd"/>
</dbReference>
<dbReference type="Proteomes" id="UP000077852">
    <property type="component" value="Unassembled WGS sequence"/>
</dbReference>
<evidence type="ECO:0000256" key="2">
    <source>
        <dbReference type="PROSITE-ProRule" id="PRU01091"/>
    </source>
</evidence>
<dbReference type="InterPro" id="IPR016032">
    <property type="entry name" value="Sig_transdc_resp-reg_C-effctor"/>
</dbReference>
<evidence type="ECO:0000259" key="3">
    <source>
        <dbReference type="PROSITE" id="PS51755"/>
    </source>
</evidence>
<gene>
    <name evidence="4" type="ORF">A3K87_20775</name>
</gene>
<dbReference type="GO" id="GO:0000160">
    <property type="term" value="P:phosphorelay signal transduction system"/>
    <property type="evidence" value="ECO:0007669"/>
    <property type="project" value="InterPro"/>
</dbReference>
<protein>
    <recommendedName>
        <fullName evidence="3">OmpR/PhoB-type domain-containing protein</fullName>
    </recommendedName>
</protein>
<dbReference type="CDD" id="cd00383">
    <property type="entry name" value="trans_reg_C"/>
    <property type="match status" value="1"/>
</dbReference>
<dbReference type="EMBL" id="LVHG01000056">
    <property type="protein sequence ID" value="OAK61372.1"/>
    <property type="molecule type" value="Genomic_DNA"/>
</dbReference>
<evidence type="ECO:0000256" key="1">
    <source>
        <dbReference type="ARBA" id="ARBA00023125"/>
    </source>
</evidence>
<dbReference type="AlphaFoldDB" id="A0AA91DL40"/>
<proteinExistence type="predicted"/>
<dbReference type="GO" id="GO:0003677">
    <property type="term" value="F:DNA binding"/>
    <property type="evidence" value="ECO:0007669"/>
    <property type="project" value="UniProtKB-UniRule"/>
</dbReference>
<accession>A0AA91DL40</accession>
<feature type="DNA-binding region" description="OmpR/PhoB-type" evidence="2">
    <location>
        <begin position="102"/>
        <end position="203"/>
    </location>
</feature>
<dbReference type="InterPro" id="IPR036388">
    <property type="entry name" value="WH-like_DNA-bd_sf"/>
</dbReference>
<organism evidence="4 5">
    <name type="scientific">Variovorax paradoxus</name>
    <dbReference type="NCBI Taxonomy" id="34073"/>
    <lineage>
        <taxon>Bacteria</taxon>
        <taxon>Pseudomonadati</taxon>
        <taxon>Pseudomonadota</taxon>
        <taxon>Betaproteobacteria</taxon>
        <taxon>Burkholderiales</taxon>
        <taxon>Comamonadaceae</taxon>
        <taxon>Variovorax</taxon>
    </lineage>
</organism>
<dbReference type="GO" id="GO:0006355">
    <property type="term" value="P:regulation of DNA-templated transcription"/>
    <property type="evidence" value="ECO:0007669"/>
    <property type="project" value="InterPro"/>
</dbReference>
<name>A0AA91DL40_VARPD</name>
<evidence type="ECO:0000313" key="4">
    <source>
        <dbReference type="EMBL" id="OAK61372.1"/>
    </source>
</evidence>
<feature type="domain" description="OmpR/PhoB-type" evidence="3">
    <location>
        <begin position="102"/>
        <end position="203"/>
    </location>
</feature>